<feature type="transmembrane region" description="Helical" evidence="1">
    <location>
        <begin position="77"/>
        <end position="98"/>
    </location>
</feature>
<evidence type="ECO:0000313" key="2">
    <source>
        <dbReference type="EMBL" id="KAA6306921.1"/>
    </source>
</evidence>
<protein>
    <submittedName>
        <fullName evidence="2">Uncharacterized protein</fullName>
    </submittedName>
</protein>
<keyword evidence="1" id="KW-0472">Membrane</keyword>
<accession>A0A5J4PE05</accession>
<feature type="transmembrane region" description="Helical" evidence="1">
    <location>
        <begin position="110"/>
        <end position="139"/>
    </location>
</feature>
<proteinExistence type="predicted"/>
<evidence type="ECO:0000256" key="1">
    <source>
        <dbReference type="SAM" id="Phobius"/>
    </source>
</evidence>
<dbReference type="AlphaFoldDB" id="A0A5J4PE05"/>
<comment type="caution">
    <text evidence="2">The sequence shown here is derived from an EMBL/GenBank/DDBJ whole genome shotgun (WGS) entry which is preliminary data.</text>
</comment>
<gene>
    <name evidence="2" type="ORF">EZS27_041416</name>
</gene>
<organism evidence="2">
    <name type="scientific">termite gut metagenome</name>
    <dbReference type="NCBI Taxonomy" id="433724"/>
    <lineage>
        <taxon>unclassified sequences</taxon>
        <taxon>metagenomes</taxon>
        <taxon>organismal metagenomes</taxon>
    </lineage>
</organism>
<keyword evidence="1" id="KW-1133">Transmembrane helix</keyword>
<sequence>MNCYEHPIQPAVAQCPDCGKGLCAGCASTYSLPICNSCNKKRINAEKSGIIKELLLTYGGGILLGVLFARWTNAGLSFHLVYAIVSYGISIYVFSGIVPGWKTLTRITPAVFLFMPIIGWALYFIIKFCLSICLGLIMLPIRTVRNIHRLTTLQKIKA</sequence>
<reference evidence="2" key="1">
    <citation type="submission" date="2019-03" db="EMBL/GenBank/DDBJ databases">
        <title>Single cell metagenomics reveals metabolic interactions within the superorganism composed of flagellate Streblomastix strix and complex community of Bacteroidetes bacteria on its surface.</title>
        <authorList>
            <person name="Treitli S.C."/>
            <person name="Kolisko M."/>
            <person name="Husnik F."/>
            <person name="Keeling P."/>
            <person name="Hampl V."/>
        </authorList>
    </citation>
    <scope>NUCLEOTIDE SEQUENCE</scope>
    <source>
        <strain evidence="2">STM</strain>
    </source>
</reference>
<keyword evidence="1" id="KW-0812">Transmembrane</keyword>
<dbReference type="EMBL" id="SNRY01009539">
    <property type="protein sequence ID" value="KAA6306921.1"/>
    <property type="molecule type" value="Genomic_DNA"/>
</dbReference>
<name>A0A5J4PE05_9ZZZZ</name>
<feature type="transmembrane region" description="Helical" evidence="1">
    <location>
        <begin position="50"/>
        <end position="71"/>
    </location>
</feature>